<dbReference type="PANTHER" id="PTHR34696">
    <property type="entry name" value="PHOSPHORIBOSYLFORMYLGLYCINAMIDINE SYNTHASE SUBUNIT PURS"/>
    <property type="match status" value="1"/>
</dbReference>
<dbReference type="GO" id="GO:0004642">
    <property type="term" value="F:phosphoribosylformylglycinamidine synthase activity"/>
    <property type="evidence" value="ECO:0007669"/>
    <property type="project" value="UniProtKB-UniRule"/>
</dbReference>
<comment type="catalytic activity">
    <reaction evidence="6">
        <text>N(2)-formyl-N(1)-(5-phospho-beta-D-ribosyl)glycinamide + L-glutamine + ATP + H2O = 2-formamido-N(1)-(5-O-phospho-beta-D-ribosyl)acetamidine + L-glutamate + ADP + phosphate + H(+)</text>
        <dbReference type="Rhea" id="RHEA:17129"/>
        <dbReference type="ChEBI" id="CHEBI:15377"/>
        <dbReference type="ChEBI" id="CHEBI:15378"/>
        <dbReference type="ChEBI" id="CHEBI:29985"/>
        <dbReference type="ChEBI" id="CHEBI:30616"/>
        <dbReference type="ChEBI" id="CHEBI:43474"/>
        <dbReference type="ChEBI" id="CHEBI:58359"/>
        <dbReference type="ChEBI" id="CHEBI:147286"/>
        <dbReference type="ChEBI" id="CHEBI:147287"/>
        <dbReference type="ChEBI" id="CHEBI:456216"/>
        <dbReference type="EC" id="6.3.5.3"/>
    </reaction>
</comment>
<dbReference type="OrthoDB" id="9799101at2"/>
<evidence type="ECO:0000256" key="5">
    <source>
        <dbReference type="ARBA" id="ARBA00022840"/>
    </source>
</evidence>
<dbReference type="GO" id="GO:0006189">
    <property type="term" value="P:'de novo' IMP biosynthetic process"/>
    <property type="evidence" value="ECO:0007669"/>
    <property type="project" value="UniProtKB-UniRule"/>
</dbReference>
<dbReference type="InterPro" id="IPR003850">
    <property type="entry name" value="PurS"/>
</dbReference>
<keyword evidence="8" id="KW-1185">Reference proteome</keyword>
<keyword evidence="3 6" id="KW-0547">Nucleotide-binding</keyword>
<keyword evidence="5 6" id="KW-0067">ATP-binding</keyword>
<organism evidence="7 8">
    <name type="scientific">Gracilibacillus dipsosauri</name>
    <dbReference type="NCBI Taxonomy" id="178340"/>
    <lineage>
        <taxon>Bacteria</taxon>
        <taxon>Bacillati</taxon>
        <taxon>Bacillota</taxon>
        <taxon>Bacilli</taxon>
        <taxon>Bacillales</taxon>
        <taxon>Bacillaceae</taxon>
        <taxon>Gracilibacillus</taxon>
    </lineage>
</organism>
<dbReference type="PANTHER" id="PTHR34696:SF1">
    <property type="entry name" value="PHOSPHORIBOSYLFORMYLGLYCINAMIDINE SYNTHASE SUBUNIT PURS"/>
    <property type="match status" value="1"/>
</dbReference>
<gene>
    <name evidence="6" type="primary">purS</name>
    <name evidence="7" type="ORF">DLJ74_20055</name>
</gene>
<dbReference type="EC" id="6.3.5.3" evidence="6"/>
<comment type="subunit">
    <text evidence="6">Part of the FGAM synthase complex composed of 1 PurL, 1 PurQ and 2 PurS subunits.</text>
</comment>
<comment type="caution">
    <text evidence="7">The sequence shown here is derived from an EMBL/GenBank/DDBJ whole genome shotgun (WGS) entry which is preliminary data.</text>
</comment>
<keyword evidence="2 6" id="KW-0436">Ligase</keyword>
<dbReference type="UniPathway" id="UPA00074">
    <property type="reaction ID" value="UER00128"/>
</dbReference>
<evidence type="ECO:0000256" key="1">
    <source>
        <dbReference type="ARBA" id="ARBA00022490"/>
    </source>
</evidence>
<evidence type="ECO:0000313" key="8">
    <source>
        <dbReference type="Proteomes" id="UP000245624"/>
    </source>
</evidence>
<dbReference type="SUPFAM" id="SSF82697">
    <property type="entry name" value="PurS-like"/>
    <property type="match status" value="1"/>
</dbReference>
<evidence type="ECO:0000256" key="4">
    <source>
        <dbReference type="ARBA" id="ARBA00022755"/>
    </source>
</evidence>
<accession>A0A317KT29</accession>
<comment type="similarity">
    <text evidence="6">Belongs to the PurS family.</text>
</comment>
<dbReference type="GO" id="GO:0005524">
    <property type="term" value="F:ATP binding"/>
    <property type="evidence" value="ECO:0007669"/>
    <property type="project" value="UniProtKB-UniRule"/>
</dbReference>
<sequence length="83" mass="9289">MKLVKVHITLKEGVLDPQGKAVQGSLNTLGYENIEEVRVGKYLELTVADDANIEHQIEEMCSKLLANPVIENYKYTVEEGVTQ</sequence>
<dbReference type="HAMAP" id="MF_01926">
    <property type="entry name" value="PurS"/>
    <property type="match status" value="1"/>
</dbReference>
<dbReference type="Pfam" id="PF02700">
    <property type="entry name" value="PurS"/>
    <property type="match status" value="1"/>
</dbReference>
<keyword evidence="4 6" id="KW-0658">Purine biosynthesis</keyword>
<evidence type="ECO:0000256" key="6">
    <source>
        <dbReference type="HAMAP-Rule" id="MF_01926"/>
    </source>
</evidence>
<comment type="subcellular location">
    <subcellularLocation>
        <location evidence="6">Cytoplasm</location>
    </subcellularLocation>
</comment>
<dbReference type="Gene3D" id="3.30.1280.10">
    <property type="entry name" value="Phosphoribosylformylglycinamidine synthase subunit PurS"/>
    <property type="match status" value="1"/>
</dbReference>
<comment type="function">
    <text evidence="6">Part of the phosphoribosylformylglycinamidine synthase complex involved in the purines biosynthetic pathway. Catalyzes the ATP-dependent conversion of formylglycinamide ribonucleotide (FGAR) and glutamine to yield formylglycinamidine ribonucleotide (FGAM) and glutamate. The FGAM synthase complex is composed of three subunits. PurQ produces an ammonia molecule by converting glutamine to glutamate. PurL transfers the ammonia molecule to FGAR to form FGAM in an ATP-dependent manner. PurS interacts with PurQ and PurL and is thought to assist in the transfer of the ammonia molecule from PurQ to PurL.</text>
</comment>
<dbReference type="EMBL" id="QGTD01000021">
    <property type="protein sequence ID" value="PWU66702.1"/>
    <property type="molecule type" value="Genomic_DNA"/>
</dbReference>
<dbReference type="RefSeq" id="WP_054788022.1">
    <property type="nucleotide sequence ID" value="NZ_JAJUIE010000037.1"/>
</dbReference>
<keyword evidence="1 6" id="KW-0963">Cytoplasm</keyword>
<evidence type="ECO:0000256" key="3">
    <source>
        <dbReference type="ARBA" id="ARBA00022741"/>
    </source>
</evidence>
<proteinExistence type="inferred from homology"/>
<comment type="pathway">
    <text evidence="6">Purine metabolism; IMP biosynthesis via de novo pathway; 5-amino-1-(5-phospho-D-ribosyl)imidazole from N(2)-formyl-N(1)-(5-phospho-D-ribosyl)glycinamide: step 1/2.</text>
</comment>
<name>A0A317KT29_9BACI</name>
<dbReference type="GO" id="GO:0005737">
    <property type="term" value="C:cytoplasm"/>
    <property type="evidence" value="ECO:0007669"/>
    <property type="project" value="UniProtKB-SubCell"/>
</dbReference>
<dbReference type="NCBIfam" id="NF004630">
    <property type="entry name" value="PRK05974.1"/>
    <property type="match status" value="1"/>
</dbReference>
<dbReference type="InterPro" id="IPR036604">
    <property type="entry name" value="PurS-like_sf"/>
</dbReference>
<dbReference type="Proteomes" id="UP000245624">
    <property type="component" value="Unassembled WGS sequence"/>
</dbReference>
<dbReference type="NCBIfam" id="TIGR00302">
    <property type="entry name" value="phosphoribosylformylglycinamidine synthase subunit PurS"/>
    <property type="match status" value="1"/>
</dbReference>
<dbReference type="AlphaFoldDB" id="A0A317KT29"/>
<evidence type="ECO:0000313" key="7">
    <source>
        <dbReference type="EMBL" id="PWU66702.1"/>
    </source>
</evidence>
<evidence type="ECO:0000256" key="2">
    <source>
        <dbReference type="ARBA" id="ARBA00022598"/>
    </source>
</evidence>
<reference evidence="7 8" key="1">
    <citation type="submission" date="2018-05" db="EMBL/GenBank/DDBJ databases">
        <title>Genomic analysis of Gracilibacillus dipsosauri DD1 reveals novel features of a salt-tolerant amylase.</title>
        <authorList>
            <person name="Deutch C.E."/>
            <person name="Yang S."/>
        </authorList>
    </citation>
    <scope>NUCLEOTIDE SEQUENCE [LARGE SCALE GENOMIC DNA]</scope>
    <source>
        <strain evidence="7 8">DD1</strain>
    </source>
</reference>
<protein>
    <recommendedName>
        <fullName evidence="6">Phosphoribosylformylglycinamidine synthase subunit PurS</fullName>
        <shortName evidence="6">FGAM synthase</shortName>
        <ecNumber evidence="6">6.3.5.3</ecNumber>
    </recommendedName>
    <alternativeName>
        <fullName evidence="6">Formylglycinamide ribonucleotide amidotransferase subunit III</fullName>
        <shortName evidence="6">FGAR amidotransferase III</shortName>
        <shortName evidence="6">FGAR-AT III</shortName>
    </alternativeName>
    <alternativeName>
        <fullName evidence="6">Phosphoribosylformylglycinamidine synthase subunit III</fullName>
    </alternativeName>
</protein>